<sequence>MEETIAQSVDLASYEVILLNSSGGKDSQDVLAETVRLAREAEDVASDLEGWLRRNRVIAPLAIVLRGARYELADSGLYGYGGGGRRPYYRRMLYRLRRSMDRATGPELEAMIDAIEDLQERQREVDEE</sequence>
<proteinExistence type="predicted"/>
<gene>
    <name evidence="1" type="ORF">LCGC14_2382920</name>
</gene>
<comment type="caution">
    <text evidence="1">The sequence shown here is derived from an EMBL/GenBank/DDBJ whole genome shotgun (WGS) entry which is preliminary data.</text>
</comment>
<reference evidence="1" key="1">
    <citation type="journal article" date="2015" name="Nature">
        <title>Complex archaea that bridge the gap between prokaryotes and eukaryotes.</title>
        <authorList>
            <person name="Spang A."/>
            <person name="Saw J.H."/>
            <person name="Jorgensen S.L."/>
            <person name="Zaremba-Niedzwiedzka K."/>
            <person name="Martijn J."/>
            <person name="Lind A.E."/>
            <person name="van Eijk R."/>
            <person name="Schleper C."/>
            <person name="Guy L."/>
            <person name="Ettema T.J."/>
        </authorList>
    </citation>
    <scope>NUCLEOTIDE SEQUENCE</scope>
</reference>
<evidence type="ECO:0000313" key="1">
    <source>
        <dbReference type="EMBL" id="KKL27662.1"/>
    </source>
</evidence>
<organism evidence="1">
    <name type="scientific">marine sediment metagenome</name>
    <dbReference type="NCBI Taxonomy" id="412755"/>
    <lineage>
        <taxon>unclassified sequences</taxon>
        <taxon>metagenomes</taxon>
        <taxon>ecological metagenomes</taxon>
    </lineage>
</organism>
<name>A0A0F9CMI9_9ZZZZ</name>
<protein>
    <submittedName>
        <fullName evidence="1">Uncharacterized protein</fullName>
    </submittedName>
</protein>
<accession>A0A0F9CMI9</accession>
<dbReference type="AlphaFoldDB" id="A0A0F9CMI9"/>
<dbReference type="EMBL" id="LAZR01035381">
    <property type="protein sequence ID" value="KKL27662.1"/>
    <property type="molecule type" value="Genomic_DNA"/>
</dbReference>